<evidence type="ECO:0000256" key="1">
    <source>
        <dbReference type="SAM" id="MobiDB-lite"/>
    </source>
</evidence>
<keyword evidence="3" id="KW-1185">Reference proteome</keyword>
<feature type="region of interest" description="Disordered" evidence="1">
    <location>
        <begin position="306"/>
        <end position="325"/>
    </location>
</feature>
<feature type="region of interest" description="Disordered" evidence="1">
    <location>
        <begin position="446"/>
        <end position="483"/>
    </location>
</feature>
<organism evidence="2 3">
    <name type="scientific">Fasciolopsis buskii</name>
    <dbReference type="NCBI Taxonomy" id="27845"/>
    <lineage>
        <taxon>Eukaryota</taxon>
        <taxon>Metazoa</taxon>
        <taxon>Spiralia</taxon>
        <taxon>Lophotrochozoa</taxon>
        <taxon>Platyhelminthes</taxon>
        <taxon>Trematoda</taxon>
        <taxon>Digenea</taxon>
        <taxon>Plagiorchiida</taxon>
        <taxon>Echinostomata</taxon>
        <taxon>Echinostomatoidea</taxon>
        <taxon>Fasciolidae</taxon>
        <taxon>Fasciolopsis</taxon>
    </lineage>
</organism>
<name>A0A8E0S7Z0_9TREM</name>
<dbReference type="AlphaFoldDB" id="A0A8E0S7Z0"/>
<dbReference type="OrthoDB" id="43807at2759"/>
<reference evidence="2" key="1">
    <citation type="submission" date="2019-05" db="EMBL/GenBank/DDBJ databases">
        <title>Annotation for the trematode Fasciolopsis buski.</title>
        <authorList>
            <person name="Choi Y.-J."/>
        </authorList>
    </citation>
    <scope>NUCLEOTIDE SEQUENCE</scope>
    <source>
        <strain evidence="2">HT</strain>
        <tissue evidence="2">Whole worm</tissue>
    </source>
</reference>
<accession>A0A8E0S7Z0</accession>
<feature type="compositionally biased region" description="Low complexity" evidence="1">
    <location>
        <begin position="466"/>
        <end position="476"/>
    </location>
</feature>
<evidence type="ECO:0000313" key="2">
    <source>
        <dbReference type="EMBL" id="KAA0199035.1"/>
    </source>
</evidence>
<dbReference type="Proteomes" id="UP000728185">
    <property type="component" value="Unassembled WGS sequence"/>
</dbReference>
<proteinExistence type="predicted"/>
<dbReference type="EMBL" id="LUCM01001366">
    <property type="protein sequence ID" value="KAA0199035.1"/>
    <property type="molecule type" value="Genomic_DNA"/>
</dbReference>
<comment type="caution">
    <text evidence="2">The sequence shown here is derived from an EMBL/GenBank/DDBJ whole genome shotgun (WGS) entry which is preliminary data.</text>
</comment>
<protein>
    <submittedName>
        <fullName evidence="2">Uncharacterized protein</fullName>
    </submittedName>
</protein>
<gene>
    <name evidence="2" type="ORF">FBUS_07152</name>
</gene>
<feature type="compositionally biased region" description="Basic and acidic residues" evidence="1">
    <location>
        <begin position="314"/>
        <end position="323"/>
    </location>
</feature>
<sequence length="766" mass="85580">MKFTPFIFDEVIIELLTPPLNSTAASVLKRLLAKQAVTNVVDELATDRGKHEAETHVRVNLDRFTDLAASAICSDLPNIKEQYWCIHCPHLWAQFLTVVEALDNDVSKRRNTLKRTSLSLYRQSILEPIPLTVWVSLRFPSSVPIDPVQPGMQLIIDLDCSVNPLDTGRRGFTGHLNQAEPISLFLGAIPPANGRFCLLPTRNRRLPDALDHLLFLCNLANQLSRVKDQLGLDLNRISGVLNNPDQIFCSSMPRLLYTLKFVIQKRLQLNLVSPWSSDTFSRSGHKLYSPMDELDSSKLDHDDQSYIRGQSTENPERSNRDFPESSFLAVKETPQSRTQVNDSINLKNKNNSFFALMAKNSQVDNLSTKSSSTSDITSVPDDYVEKEGGAQDNWLSTYVVLFRSEDVLKDPDSTSACSSGGFSCSHKFDYQKSSPQEVGTELFETESLRSSQDMNTIDPDPLKLASGRSSRLSGSSSDDRSQRETNFHLEGLKESPFPLTIVLLLDGIVGEADGTDTEMRTWLKVGPVSLTYQLGNPSYSNQESTISEVSGLSTSRVFSWSLFVSVMRQLTNKPHADMNEVVETLYRTSVCLHADLLKSCSFYVPKVVLQTLQRLLRSFNSRGGLDQLQTMLPTGTLLREMQAPLTTMDISLHLKRGFLTVEMGSVNADETGELIRKIHLQQGLSLVLDKNAILRVGLTEDISQKVRVVQPKAMATEMCEIFADAPHTAMRGDTLLSRYLAESAQLEENVSLTKELYACSEFAELY</sequence>
<evidence type="ECO:0000313" key="3">
    <source>
        <dbReference type="Proteomes" id="UP000728185"/>
    </source>
</evidence>